<dbReference type="STRING" id="857265.WG78_09185"/>
<evidence type="ECO:0000256" key="5">
    <source>
        <dbReference type="ARBA" id="ARBA00022801"/>
    </source>
</evidence>
<dbReference type="Gene3D" id="3.90.79.10">
    <property type="entry name" value="Nucleoside Triphosphate Pyrophosphohydrolase"/>
    <property type="match status" value="1"/>
</dbReference>
<dbReference type="EMBL" id="LAQT01000007">
    <property type="protein sequence ID" value="KPC53253.1"/>
    <property type="molecule type" value="Genomic_DNA"/>
</dbReference>
<evidence type="ECO:0000313" key="9">
    <source>
        <dbReference type="EMBL" id="KPC53253.1"/>
    </source>
</evidence>
<gene>
    <name evidence="9" type="primary">nudF</name>
    <name evidence="9" type="ORF">WG78_09185</name>
</gene>
<dbReference type="Pfam" id="PF00293">
    <property type="entry name" value="NUDIX"/>
    <property type="match status" value="1"/>
</dbReference>
<dbReference type="AlphaFoldDB" id="A0A0N0GNY3"/>
<organism evidence="9 10">
    <name type="scientific">Amantichitinum ursilacus</name>
    <dbReference type="NCBI Taxonomy" id="857265"/>
    <lineage>
        <taxon>Bacteria</taxon>
        <taxon>Pseudomonadati</taxon>
        <taxon>Pseudomonadota</taxon>
        <taxon>Betaproteobacteria</taxon>
        <taxon>Neisseriales</taxon>
        <taxon>Chitinibacteraceae</taxon>
        <taxon>Amantichitinum</taxon>
    </lineage>
</organism>
<dbReference type="GO" id="GO:0006753">
    <property type="term" value="P:nucleoside phosphate metabolic process"/>
    <property type="evidence" value="ECO:0007669"/>
    <property type="project" value="TreeGrafter"/>
</dbReference>
<dbReference type="PANTHER" id="PTHR11839">
    <property type="entry name" value="UDP/ADP-SUGAR PYROPHOSPHATASE"/>
    <property type="match status" value="1"/>
</dbReference>
<evidence type="ECO:0000259" key="8">
    <source>
        <dbReference type="PROSITE" id="PS51462"/>
    </source>
</evidence>
<accession>A0A0N0GNY3</accession>
<dbReference type="SUPFAM" id="SSF55811">
    <property type="entry name" value="Nudix"/>
    <property type="match status" value="1"/>
</dbReference>
<reference evidence="9 10" key="1">
    <citation type="submission" date="2015-07" db="EMBL/GenBank/DDBJ databases">
        <title>Draft genome sequence of the Amantichitinum ursilacus IGB-41, a new chitin-degrading bacterium.</title>
        <authorList>
            <person name="Kirstahler P."/>
            <person name="Guenther M."/>
            <person name="Grumaz C."/>
            <person name="Rupp S."/>
            <person name="Zibek S."/>
            <person name="Sohn K."/>
        </authorList>
    </citation>
    <scope>NUCLEOTIDE SEQUENCE [LARGE SCALE GENOMIC DNA]</scope>
    <source>
        <strain evidence="9 10">IGB-41</strain>
    </source>
</reference>
<evidence type="ECO:0000256" key="7">
    <source>
        <dbReference type="ARBA" id="ARBA00032272"/>
    </source>
</evidence>
<dbReference type="GO" id="GO:0005829">
    <property type="term" value="C:cytosol"/>
    <property type="evidence" value="ECO:0007669"/>
    <property type="project" value="TreeGrafter"/>
</dbReference>
<keyword evidence="5 9" id="KW-0378">Hydrolase</keyword>
<dbReference type="PATRIC" id="fig|857265.3.peg.1892"/>
<dbReference type="GO" id="GO:0019693">
    <property type="term" value="P:ribose phosphate metabolic process"/>
    <property type="evidence" value="ECO:0007669"/>
    <property type="project" value="TreeGrafter"/>
</dbReference>
<evidence type="ECO:0000256" key="4">
    <source>
        <dbReference type="ARBA" id="ARBA00016377"/>
    </source>
</evidence>
<dbReference type="PANTHER" id="PTHR11839:SF18">
    <property type="entry name" value="NUDIX HYDROLASE DOMAIN-CONTAINING PROTEIN"/>
    <property type="match status" value="1"/>
</dbReference>
<evidence type="ECO:0000256" key="3">
    <source>
        <dbReference type="ARBA" id="ARBA00007275"/>
    </source>
</evidence>
<name>A0A0N0GNY3_9NEIS</name>
<evidence type="ECO:0000256" key="6">
    <source>
        <dbReference type="ARBA" id="ARBA00032162"/>
    </source>
</evidence>
<dbReference type="Proteomes" id="UP000037939">
    <property type="component" value="Unassembled WGS sequence"/>
</dbReference>
<dbReference type="InterPro" id="IPR000086">
    <property type="entry name" value="NUDIX_hydrolase_dom"/>
</dbReference>
<sequence length="189" mass="21095">MANDDHLIEHFVATERVFDGKLLHINRDTVRLPDGSGATREYIEHPGAVMVVPVLPDGRLLMERQYRYPLKQVFLEFPAGKLEIGEDPLECGKRELLEETGYTAQHWQKLGVLHPIISYTTEMIHLYLAHGLTEGAAQLDEGEFVECVAVSQAELVTGILQGEVTDAKTITGAFWLQNLPAAMSVIKED</sequence>
<evidence type="ECO:0000256" key="1">
    <source>
        <dbReference type="ARBA" id="ARBA00000847"/>
    </source>
</evidence>
<comment type="similarity">
    <text evidence="3">Belongs to the Nudix hydrolase family. NudK subfamily.</text>
</comment>
<comment type="cofactor">
    <cofactor evidence="2">
        <name>Mg(2+)</name>
        <dbReference type="ChEBI" id="CHEBI:18420"/>
    </cofactor>
</comment>
<dbReference type="GO" id="GO:0016787">
    <property type="term" value="F:hydrolase activity"/>
    <property type="evidence" value="ECO:0007669"/>
    <property type="project" value="UniProtKB-KW"/>
</dbReference>
<evidence type="ECO:0000256" key="2">
    <source>
        <dbReference type="ARBA" id="ARBA00001946"/>
    </source>
</evidence>
<dbReference type="PROSITE" id="PS51462">
    <property type="entry name" value="NUDIX"/>
    <property type="match status" value="1"/>
</dbReference>
<comment type="catalytic activity">
    <reaction evidence="1">
        <text>GDP-alpha-D-mannose + H2O = alpha-D-mannose 1-phosphate + GMP + 2 H(+)</text>
        <dbReference type="Rhea" id="RHEA:27978"/>
        <dbReference type="ChEBI" id="CHEBI:15377"/>
        <dbReference type="ChEBI" id="CHEBI:15378"/>
        <dbReference type="ChEBI" id="CHEBI:57527"/>
        <dbReference type="ChEBI" id="CHEBI:58115"/>
        <dbReference type="ChEBI" id="CHEBI:58409"/>
    </reaction>
</comment>
<feature type="domain" description="Nudix hydrolase" evidence="8">
    <location>
        <begin position="41"/>
        <end position="178"/>
    </location>
</feature>
<comment type="caution">
    <text evidence="9">The sequence shown here is derived from an EMBL/GenBank/DDBJ whole genome shotgun (WGS) entry which is preliminary data.</text>
</comment>
<evidence type="ECO:0000313" key="10">
    <source>
        <dbReference type="Proteomes" id="UP000037939"/>
    </source>
</evidence>
<protein>
    <recommendedName>
        <fullName evidence="4">GDP-mannose pyrophosphatase</fullName>
    </recommendedName>
    <alternativeName>
        <fullName evidence="6">GDP-mannose hydrolase</fullName>
    </alternativeName>
    <alternativeName>
        <fullName evidence="7">GDPMK</fullName>
    </alternativeName>
</protein>
<dbReference type="InterPro" id="IPR015797">
    <property type="entry name" value="NUDIX_hydrolase-like_dom_sf"/>
</dbReference>
<keyword evidence="10" id="KW-1185">Reference proteome</keyword>
<proteinExistence type="inferred from homology"/>
<dbReference type="RefSeq" id="WP_053937501.1">
    <property type="nucleotide sequence ID" value="NZ_LAQT01000007.1"/>
</dbReference>
<dbReference type="OrthoDB" id="9806150at2"/>